<comment type="caution">
    <text evidence="1">The sequence shown here is derived from an EMBL/GenBank/DDBJ whole genome shotgun (WGS) entry which is preliminary data.</text>
</comment>
<dbReference type="PANTHER" id="PTHR13743">
    <property type="entry name" value="BEIGE/BEACH-RELATED"/>
    <property type="match status" value="1"/>
</dbReference>
<keyword evidence="2" id="KW-1185">Reference proteome</keyword>
<sequence length="180" mass="19056">MAAESSTARRNFRISPMPLSALAVIETELLALGGHDNAVSLYSTSCGSSLSRSSMHADTVTCLGAARCKSDGIVSGSRDQSVVTWAVTPSGLKSEVIFDDLQQPVLSCACSGSLVLATAADQQLICWDKRSGQPILQRETLDLTSVWVRMASRVWAAPMRPLWTMLGSFGCGTCANAAKV</sequence>
<dbReference type="InterPro" id="IPR036322">
    <property type="entry name" value="WD40_repeat_dom_sf"/>
</dbReference>
<dbReference type="InterPro" id="IPR050865">
    <property type="entry name" value="BEACH_Domain"/>
</dbReference>
<dbReference type="SUPFAM" id="SSF50978">
    <property type="entry name" value="WD40 repeat-like"/>
    <property type="match status" value="1"/>
</dbReference>
<dbReference type="EMBL" id="CAXAMN010022139">
    <property type="protein sequence ID" value="CAK9066799.1"/>
    <property type="molecule type" value="Genomic_DNA"/>
</dbReference>
<reference evidence="1 2" key="1">
    <citation type="submission" date="2024-02" db="EMBL/GenBank/DDBJ databases">
        <authorList>
            <person name="Chen Y."/>
            <person name="Shah S."/>
            <person name="Dougan E. K."/>
            <person name="Thang M."/>
            <person name="Chan C."/>
        </authorList>
    </citation>
    <scope>NUCLEOTIDE SEQUENCE [LARGE SCALE GENOMIC DNA]</scope>
</reference>
<dbReference type="SMART" id="SM00320">
    <property type="entry name" value="WD40"/>
    <property type="match status" value="3"/>
</dbReference>
<protein>
    <submittedName>
        <fullName evidence="1">Uncharacterized protein</fullName>
    </submittedName>
</protein>
<dbReference type="InterPro" id="IPR015943">
    <property type="entry name" value="WD40/YVTN_repeat-like_dom_sf"/>
</dbReference>
<dbReference type="PANTHER" id="PTHR13743:SF123">
    <property type="entry name" value="PROTEIN FAN"/>
    <property type="match status" value="1"/>
</dbReference>
<proteinExistence type="predicted"/>
<gene>
    <name evidence="1" type="ORF">CCMP2556_LOCUS32826</name>
</gene>
<evidence type="ECO:0000313" key="1">
    <source>
        <dbReference type="EMBL" id="CAK9066799.1"/>
    </source>
</evidence>
<organism evidence="1 2">
    <name type="scientific">Durusdinium trenchii</name>
    <dbReference type="NCBI Taxonomy" id="1381693"/>
    <lineage>
        <taxon>Eukaryota</taxon>
        <taxon>Sar</taxon>
        <taxon>Alveolata</taxon>
        <taxon>Dinophyceae</taxon>
        <taxon>Suessiales</taxon>
        <taxon>Symbiodiniaceae</taxon>
        <taxon>Durusdinium</taxon>
    </lineage>
</organism>
<dbReference type="InterPro" id="IPR001680">
    <property type="entry name" value="WD40_rpt"/>
</dbReference>
<name>A0ABP0NVE8_9DINO</name>
<dbReference type="Proteomes" id="UP001642484">
    <property type="component" value="Unassembled WGS sequence"/>
</dbReference>
<dbReference type="Gene3D" id="2.130.10.10">
    <property type="entry name" value="YVTN repeat-like/Quinoprotein amine dehydrogenase"/>
    <property type="match status" value="1"/>
</dbReference>
<accession>A0ABP0NVE8</accession>
<evidence type="ECO:0000313" key="2">
    <source>
        <dbReference type="Proteomes" id="UP001642484"/>
    </source>
</evidence>